<feature type="region of interest" description="Disordered" evidence="11">
    <location>
        <begin position="1583"/>
        <end position="1668"/>
    </location>
</feature>
<dbReference type="GO" id="GO:0005694">
    <property type="term" value="C:chromosome"/>
    <property type="evidence" value="ECO:0007669"/>
    <property type="project" value="UniProtKB-SubCell"/>
</dbReference>
<evidence type="ECO:0000256" key="8">
    <source>
        <dbReference type="ARBA" id="ARBA00022771"/>
    </source>
</evidence>
<feature type="compositionally biased region" description="Polar residues" evidence="11">
    <location>
        <begin position="2280"/>
        <end position="2290"/>
    </location>
</feature>
<evidence type="ECO:0000259" key="12">
    <source>
        <dbReference type="PROSITE" id="PS50280"/>
    </source>
</evidence>
<evidence type="ECO:0000313" key="16">
    <source>
        <dbReference type="EMBL" id="KAL3678466.1"/>
    </source>
</evidence>
<evidence type="ECO:0000259" key="15">
    <source>
        <dbReference type="PROSITE" id="PS51215"/>
    </source>
</evidence>
<evidence type="ECO:0008006" key="18">
    <source>
        <dbReference type="Google" id="ProtNLM"/>
    </source>
</evidence>
<feature type="compositionally biased region" description="Polar residues" evidence="11">
    <location>
        <begin position="513"/>
        <end position="522"/>
    </location>
</feature>
<evidence type="ECO:0000256" key="6">
    <source>
        <dbReference type="ARBA" id="ARBA00022691"/>
    </source>
</evidence>
<feature type="compositionally biased region" description="Basic and acidic residues" evidence="11">
    <location>
        <begin position="1034"/>
        <end position="1051"/>
    </location>
</feature>
<feature type="region of interest" description="Disordered" evidence="11">
    <location>
        <begin position="1022"/>
        <end position="1142"/>
    </location>
</feature>
<feature type="compositionally biased region" description="Basic residues" evidence="11">
    <location>
        <begin position="1103"/>
        <end position="1115"/>
    </location>
</feature>
<dbReference type="PANTHER" id="PTHR22884">
    <property type="entry name" value="SET DOMAIN PROTEINS"/>
    <property type="match status" value="1"/>
</dbReference>
<keyword evidence="5" id="KW-0808">Transferase</keyword>
<feature type="compositionally biased region" description="Polar residues" evidence="11">
    <location>
        <begin position="1634"/>
        <end position="1649"/>
    </location>
</feature>
<protein>
    <recommendedName>
        <fullName evidence="18">Histone-lysine N-methyltransferase ASHH2</fullName>
    </recommendedName>
</protein>
<keyword evidence="9" id="KW-0862">Zinc</keyword>
<comment type="subcellular location">
    <subcellularLocation>
        <location evidence="2">Chromosome</location>
    </subcellularLocation>
    <subcellularLocation>
        <location evidence="1">Nucleus</location>
    </subcellularLocation>
</comment>
<dbReference type="InterPro" id="IPR011124">
    <property type="entry name" value="Znf_CW"/>
</dbReference>
<dbReference type="Pfam" id="PF07496">
    <property type="entry name" value="zf-CW"/>
    <property type="match status" value="1"/>
</dbReference>
<feature type="region of interest" description="Disordered" evidence="11">
    <location>
        <begin position="258"/>
        <end position="330"/>
    </location>
</feature>
<dbReference type="FunFam" id="2.170.270.10:FF:000035">
    <property type="entry name" value="Histone-lysine N-methyltransferase"/>
    <property type="match status" value="1"/>
</dbReference>
<feature type="compositionally biased region" description="Basic and acidic residues" evidence="11">
    <location>
        <begin position="1227"/>
        <end position="1236"/>
    </location>
</feature>
<feature type="compositionally biased region" description="Basic and acidic residues" evidence="11">
    <location>
        <begin position="1587"/>
        <end position="1606"/>
    </location>
</feature>
<dbReference type="CDD" id="cd19172">
    <property type="entry name" value="SET_SETD2"/>
    <property type="match status" value="1"/>
</dbReference>
<reference evidence="16 17" key="1">
    <citation type="submission" date="2024-09" db="EMBL/GenBank/DDBJ databases">
        <title>Chromosome-scale assembly of Riccia sorocarpa.</title>
        <authorList>
            <person name="Paukszto L."/>
        </authorList>
    </citation>
    <scope>NUCLEOTIDE SEQUENCE [LARGE SCALE GENOMIC DNA]</scope>
    <source>
        <strain evidence="16">LP-2024</strain>
        <tissue evidence="16">Aerial parts of the thallus</tissue>
    </source>
</reference>
<keyword evidence="4" id="KW-0489">Methyltransferase</keyword>
<evidence type="ECO:0000256" key="2">
    <source>
        <dbReference type="ARBA" id="ARBA00004286"/>
    </source>
</evidence>
<evidence type="ECO:0000256" key="11">
    <source>
        <dbReference type="SAM" id="MobiDB-lite"/>
    </source>
</evidence>
<organism evidence="16 17">
    <name type="scientific">Riccia sorocarpa</name>
    <dbReference type="NCBI Taxonomy" id="122646"/>
    <lineage>
        <taxon>Eukaryota</taxon>
        <taxon>Viridiplantae</taxon>
        <taxon>Streptophyta</taxon>
        <taxon>Embryophyta</taxon>
        <taxon>Marchantiophyta</taxon>
        <taxon>Marchantiopsida</taxon>
        <taxon>Marchantiidae</taxon>
        <taxon>Marchantiales</taxon>
        <taxon>Ricciaceae</taxon>
        <taxon>Riccia</taxon>
    </lineage>
</organism>
<evidence type="ECO:0000256" key="3">
    <source>
        <dbReference type="ARBA" id="ARBA00022454"/>
    </source>
</evidence>
<dbReference type="PROSITE" id="PS51050">
    <property type="entry name" value="ZF_CW"/>
    <property type="match status" value="1"/>
</dbReference>
<feature type="region of interest" description="Disordered" evidence="11">
    <location>
        <begin position="2324"/>
        <end position="2347"/>
    </location>
</feature>
<feature type="compositionally biased region" description="Polar residues" evidence="11">
    <location>
        <begin position="847"/>
        <end position="857"/>
    </location>
</feature>
<keyword evidence="8" id="KW-0863">Zinc-finger</keyword>
<evidence type="ECO:0000256" key="9">
    <source>
        <dbReference type="ARBA" id="ARBA00022833"/>
    </source>
</evidence>
<evidence type="ECO:0000256" key="4">
    <source>
        <dbReference type="ARBA" id="ARBA00022603"/>
    </source>
</evidence>
<feature type="region of interest" description="Disordered" evidence="11">
    <location>
        <begin position="1833"/>
        <end position="1871"/>
    </location>
</feature>
<feature type="compositionally biased region" description="Polar residues" evidence="11">
    <location>
        <begin position="1850"/>
        <end position="1870"/>
    </location>
</feature>
<keyword evidence="7" id="KW-0479">Metal-binding</keyword>
<feature type="region of interest" description="Disordered" evidence="11">
    <location>
        <begin position="2270"/>
        <end position="2301"/>
    </location>
</feature>
<feature type="compositionally biased region" description="Basic and acidic residues" evidence="11">
    <location>
        <begin position="1085"/>
        <end position="1102"/>
    </location>
</feature>
<feature type="domain" description="Post-SET" evidence="13">
    <location>
        <begin position="1537"/>
        <end position="1553"/>
    </location>
</feature>
<evidence type="ECO:0000259" key="14">
    <source>
        <dbReference type="PROSITE" id="PS51050"/>
    </source>
</evidence>
<feature type="compositionally biased region" description="Basic residues" evidence="11">
    <location>
        <begin position="458"/>
        <end position="468"/>
    </location>
</feature>
<evidence type="ECO:0000313" key="17">
    <source>
        <dbReference type="Proteomes" id="UP001633002"/>
    </source>
</evidence>
<feature type="region of interest" description="Disordered" evidence="11">
    <location>
        <begin position="826"/>
        <end position="872"/>
    </location>
</feature>
<feature type="domain" description="AWS" evidence="15">
    <location>
        <begin position="1360"/>
        <end position="1410"/>
    </location>
</feature>
<feature type="region of interest" description="Disordered" evidence="11">
    <location>
        <begin position="947"/>
        <end position="998"/>
    </location>
</feature>
<keyword evidence="3" id="KW-0158">Chromosome</keyword>
<keyword evidence="6" id="KW-0949">S-adenosyl-L-methionine</keyword>
<evidence type="ECO:0000256" key="5">
    <source>
        <dbReference type="ARBA" id="ARBA00022679"/>
    </source>
</evidence>
<evidence type="ECO:0000259" key="13">
    <source>
        <dbReference type="PROSITE" id="PS50868"/>
    </source>
</evidence>
<feature type="region of interest" description="Disordered" evidence="11">
    <location>
        <begin position="369"/>
        <end position="423"/>
    </location>
</feature>
<dbReference type="SMART" id="SM00317">
    <property type="entry name" value="SET"/>
    <property type="match status" value="1"/>
</dbReference>
<feature type="compositionally biased region" description="Acidic residues" evidence="11">
    <location>
        <begin position="1564"/>
        <end position="1573"/>
    </location>
</feature>
<dbReference type="GO" id="GO:0008270">
    <property type="term" value="F:zinc ion binding"/>
    <property type="evidence" value="ECO:0007669"/>
    <property type="project" value="UniProtKB-KW"/>
</dbReference>
<dbReference type="InterPro" id="IPR044437">
    <property type="entry name" value="SETD2/Set2_SET"/>
</dbReference>
<feature type="region of interest" description="Disordered" evidence="11">
    <location>
        <begin position="453"/>
        <end position="812"/>
    </location>
</feature>
<comment type="caution">
    <text evidence="16">The sequence shown here is derived from an EMBL/GenBank/DDBJ whole genome shotgun (WGS) entry which is preliminary data.</text>
</comment>
<feature type="compositionally biased region" description="Polar residues" evidence="11">
    <location>
        <begin position="1951"/>
        <end position="1968"/>
    </location>
</feature>
<feature type="region of interest" description="Disordered" evidence="11">
    <location>
        <begin position="1554"/>
        <end position="1573"/>
    </location>
</feature>
<feature type="domain" description="SET" evidence="12">
    <location>
        <begin position="1412"/>
        <end position="1529"/>
    </location>
</feature>
<dbReference type="PROSITE" id="PS51215">
    <property type="entry name" value="AWS"/>
    <property type="match status" value="1"/>
</dbReference>
<feature type="compositionally biased region" description="Basic and acidic residues" evidence="11">
    <location>
        <begin position="588"/>
        <end position="605"/>
    </location>
</feature>
<accession>A0ABD3GIN8</accession>
<dbReference type="InterPro" id="IPR050777">
    <property type="entry name" value="SET2_Histone-Lys_MeTrsfase"/>
</dbReference>
<dbReference type="GO" id="GO:0005634">
    <property type="term" value="C:nucleus"/>
    <property type="evidence" value="ECO:0007669"/>
    <property type="project" value="UniProtKB-SubCell"/>
</dbReference>
<dbReference type="EMBL" id="JBJQOH010000007">
    <property type="protein sequence ID" value="KAL3678466.1"/>
    <property type="molecule type" value="Genomic_DNA"/>
</dbReference>
<dbReference type="Pfam" id="PF17907">
    <property type="entry name" value="AWS"/>
    <property type="match status" value="1"/>
</dbReference>
<evidence type="ECO:0000256" key="10">
    <source>
        <dbReference type="ARBA" id="ARBA00023242"/>
    </source>
</evidence>
<feature type="compositionally biased region" description="Basic and acidic residues" evidence="11">
    <location>
        <begin position="378"/>
        <end position="388"/>
    </location>
</feature>
<evidence type="ECO:0000256" key="1">
    <source>
        <dbReference type="ARBA" id="ARBA00004123"/>
    </source>
</evidence>
<dbReference type="SMART" id="SM00570">
    <property type="entry name" value="AWS"/>
    <property type="match status" value="1"/>
</dbReference>
<dbReference type="GO" id="GO:0032259">
    <property type="term" value="P:methylation"/>
    <property type="evidence" value="ECO:0007669"/>
    <property type="project" value="UniProtKB-KW"/>
</dbReference>
<dbReference type="Proteomes" id="UP001633002">
    <property type="component" value="Unassembled WGS sequence"/>
</dbReference>
<feature type="compositionally biased region" description="Polar residues" evidence="11">
    <location>
        <begin position="1997"/>
        <end position="2010"/>
    </location>
</feature>
<dbReference type="GO" id="GO:0008168">
    <property type="term" value="F:methyltransferase activity"/>
    <property type="evidence" value="ECO:0007669"/>
    <property type="project" value="UniProtKB-KW"/>
</dbReference>
<dbReference type="SUPFAM" id="SSF82199">
    <property type="entry name" value="SET domain"/>
    <property type="match status" value="1"/>
</dbReference>
<feature type="domain" description="CW-type" evidence="14">
    <location>
        <begin position="1244"/>
        <end position="1298"/>
    </location>
</feature>
<dbReference type="Gene3D" id="2.170.270.10">
    <property type="entry name" value="SET domain"/>
    <property type="match status" value="1"/>
</dbReference>
<gene>
    <name evidence="16" type="ORF">R1sor_021422</name>
</gene>
<dbReference type="PROSITE" id="PS50280">
    <property type="entry name" value="SET"/>
    <property type="match status" value="1"/>
</dbReference>
<dbReference type="InterPro" id="IPR001214">
    <property type="entry name" value="SET_dom"/>
</dbReference>
<feature type="compositionally biased region" description="Polar residues" evidence="11">
    <location>
        <begin position="787"/>
        <end position="798"/>
    </location>
</feature>
<feature type="compositionally biased region" description="Basic and acidic residues" evidence="11">
    <location>
        <begin position="536"/>
        <end position="553"/>
    </location>
</feature>
<dbReference type="InterPro" id="IPR046341">
    <property type="entry name" value="SET_dom_sf"/>
</dbReference>
<evidence type="ECO:0000256" key="7">
    <source>
        <dbReference type="ARBA" id="ARBA00022723"/>
    </source>
</evidence>
<feature type="region of interest" description="Disordered" evidence="11">
    <location>
        <begin position="1940"/>
        <end position="2057"/>
    </location>
</feature>
<feature type="compositionally biased region" description="Basic residues" evidence="11">
    <location>
        <begin position="982"/>
        <end position="994"/>
    </location>
</feature>
<feature type="compositionally biased region" description="Polar residues" evidence="11">
    <location>
        <begin position="489"/>
        <end position="499"/>
    </location>
</feature>
<feature type="compositionally biased region" description="Basic and acidic residues" evidence="11">
    <location>
        <begin position="750"/>
        <end position="760"/>
    </location>
</feature>
<dbReference type="InterPro" id="IPR006560">
    <property type="entry name" value="AWS_dom"/>
</dbReference>
<name>A0ABD3GIN8_9MARC</name>
<dbReference type="PROSITE" id="PS50868">
    <property type="entry name" value="POST_SET"/>
    <property type="match status" value="1"/>
</dbReference>
<dbReference type="InterPro" id="IPR003616">
    <property type="entry name" value="Post-SET_dom"/>
</dbReference>
<proteinExistence type="predicted"/>
<feature type="region of interest" description="Disordered" evidence="11">
    <location>
        <begin position="1"/>
        <end position="32"/>
    </location>
</feature>
<keyword evidence="17" id="KW-1185">Reference proteome</keyword>
<keyword evidence="10" id="KW-0539">Nucleus</keyword>
<feature type="region of interest" description="Disordered" evidence="11">
    <location>
        <begin position="1197"/>
        <end position="1240"/>
    </location>
</feature>
<feature type="compositionally biased region" description="Acidic residues" evidence="11">
    <location>
        <begin position="16"/>
        <end position="29"/>
    </location>
</feature>
<sequence length="2450" mass="264763">MSRNDSGDSSPRLEETIEEEMLSPEDGEETSNISESLFKGIISEEDIEEVVSGMQDDIQIVKEGDLHGTVPRADIDRDSSGEEASVFEDIGEEDFTAEQSGCIRTSNRGTGLFNGLCTGGSGITDEIPLIRTSGKELDDVGSLPAGFGSSHVEDDACVKFISQAEEMESRMGEESKEELSLFAGIARDCGTCSEEGPKDVGVVSMAQETRGDEKVEVGAFSPLTDDKEDIEQNLILPQNSPNRLHESLCSESVSTASLEMNSKSVEDKTSPTGQMTENHESYGMLGEEKTPLANAPKPQVRRRGRATRELGALLMDSNAGRRGMRDSELQGPYTVASAKLSEREGADSIGPSDRIAMLSSDRMSEVRVTRSQALGRSGTKDGQVDSKVETITPPDTSTKRTGKRSVTRGGRPGWGNANESCPHNLETVANVEEKASSEGMGEDVPDVHIGAQLAKSALKGKPRGKGKKAPTMVGTDCVSCKVEPEEKTYSSTSPVSSGPENIEGSEPVLNPSEEMNASSRQESVQEEEGASCTPPHSEEKKALDVDGVVEDKKVGKRRSNRQTTKTAKKAEEGETACGESKKSSKGRKPSENGRNKTEEVLDVHHVNPQANSPANVSEIYSLPENVTIKRGDSGTDTAMCRVPPRRGTGRNPAKEKQKADSVNVVKQKKGLAVSRRCSVGKGKSGGKPRVKQYVSGLTVARSDNEESEREMAMKGAEEDGGCSRGVVSSENDSVGAGQGSDKNASSITGDIKDVCQDQKKLPRISSEFETSDRPWSQLDSKDDFVRTGNSETCNSSGYVNPGEQFSEGNHRNLVGSSWTTNLVSVTSQEKDATIEGTGATVEEGDNGSKSPASQGNGKNTGGDTSRDTRDDIGYATSCDSLVKREGDVVKMGEGAVPSVGLSSGGGCDGLILTTQTEEVALSPGTGVSGQTKTRQRKGTKLQLAAKLVTQSSRKGKKGSTKNVSASSAEIPVPLEEALSSRSNKKKFVARKDKKKSALEISGEHVNHLQGVVSIPATGKASDAADAVRSPVQEEGLHEADKQSVREAEDKLAYSGSEVETTERQKIGASADDGLPFQSTVPPELVSDKCETSTEAHRVDGAKPSRKPNGRQKKPSKTAVPAVEAIPSGAKGKGDARRSTKAKGTTIKALLSVKGKTKQVASEVKGGASDVHAGGRLRNDVDAAHSLEVVQNSVNVESVEGSRVREEIDSPDNAATGEDMSSGVTQGDRSEDVERRAGVGVSEDEIPRKSWVLCDDCNKWRCIPVELADEIDNTNAKWSCRDNPNPDFANCSIPQEKSNAEINAELQISEFSGSEEDDDNDGIESKLMDIGIRSGENKPAVWKMIRRNIFQHRRAKTQASDEVMICQCTPPEDGGVGCGDNCLNRVLNIECVQEYCPCGEACSNQQFQKRMYAPVATFRCGKKGFGLKVLKNIHKDSFLIEYVGEVLDVGAFEKRQEEYARIGQKHFYFMTLNSTEVIDACSKGNLGRFINHSCEPNCKTEKWMVNGEVCIGLFAIRDIAEGEEVTFDYNYVRVRGASAKKCKCGSSQCRGFIGTDSETPRDEIVESDSEEDEDLEPVMIVNSDEEENHVLEDKVTPPKKQRDDKVYQEPTRPSRIKRKLVPSKEEGRVVKRMKTTGSSTVKKLSSSNPKGLTVDTGAGRHESGRALSSDVQDKLDDLLDDTGGLKKKKDVPRQYLRLLLLSTASGDNEKESSGCSVRDVSLLLEALLRTWSRSVLSDIMKNNGLRVLHTFIKQLRWQWDKTPILRKLMKVLEHLSSDRVGVLTQNMINSAAPSRRVESFSESLFELTRHRDPEVCVMARRFRYKWIPPRPPVYERLPERPPQPPLKSVSPLKSTNQAQPEAQSPRKQSPNIAGLVEGTDVSKVVKGPLSVNGIVANGTAPRLSQGETPGPSGCDPQIVAAQNVKRKRVSRWDAPAKVAKGTYEPAVEGSATDVQGVNSTSSVRQTSVSAVPPVHSAAGGQSQSPVSREPFSKKQRQLGPNRQNGSATSPLRSEAFVSCSSGKQGAEEMSVVPSNAPGKLLPQKAWQPDFPGQSASWPPATAVVNQDPERLPFGVTSGQPPIHPGAPAFIQGRSEPVYGFPTQPHLPQVHGPFPVTPAIPQCGPPPHFPTGVMAQHLAPHQVSASNGVIPGGVGFPTTVYPGCPPLHMCLPGPPLQSVNGMAPNVPLAPYPQGVHYGHWVPAVGMSHFAGPPAFPLDESRRCLPQPLWQNTTSRGHELGGGIDQRIGAGTVVHLKGDLPSNCVQTAASVEAEPPVPGLSPPLSTTPNTQDSAGVANPCTREVSQERKIPVECRDSGWRDENWGVQETSRDRGHGPPQNRAGIPDVGETGNGFLEEHWDDPESQIFRDNVFSLVKTRVQRHKLKARDVDKFCSKLADVIVRKEVARCVETRNRGCEKRIVRSKLEQKLESYVDREVENFSRRYDRNHKSGDR</sequence>
<dbReference type="Gene3D" id="3.30.40.100">
    <property type="match status" value="1"/>
</dbReference>
<dbReference type="Pfam" id="PF00856">
    <property type="entry name" value="SET"/>
    <property type="match status" value="1"/>
</dbReference>